<dbReference type="InterPro" id="IPR050345">
    <property type="entry name" value="Aliph_Amidase/BUP"/>
</dbReference>
<dbReference type="InterPro" id="IPR003010">
    <property type="entry name" value="C-N_Hydrolase"/>
</dbReference>
<evidence type="ECO:0000259" key="2">
    <source>
        <dbReference type="PROSITE" id="PS50263"/>
    </source>
</evidence>
<protein>
    <submittedName>
        <fullName evidence="3">Carbon-nitrogen hydrolase family protein</fullName>
    </submittedName>
</protein>
<evidence type="ECO:0000313" key="3">
    <source>
        <dbReference type="EMBL" id="NEZ60875.1"/>
    </source>
</evidence>
<dbReference type="Proteomes" id="UP000481033">
    <property type="component" value="Unassembled WGS sequence"/>
</dbReference>
<organism evidence="3 4">
    <name type="scientific">Adonisia turfae CCMR0081</name>
    <dbReference type="NCBI Taxonomy" id="2292702"/>
    <lineage>
        <taxon>Bacteria</taxon>
        <taxon>Bacillati</taxon>
        <taxon>Cyanobacteriota</taxon>
        <taxon>Adonisia</taxon>
        <taxon>Adonisia turfae</taxon>
    </lineage>
</organism>
<keyword evidence="1 3" id="KW-0378">Hydrolase</keyword>
<sequence>MKICTAQIRPIKGDVDKNIAIHKKFIALAVAQQADAIFFPELSITGYEPTLAKDLATNQNDARFDDFQHISDNSNITIGVGMPTKHDAGILISMGIFQPHQLRQTYSKQLLHSDELPYFVHGQQQVVLTIEKENIAPAICYESLQPEHVAKAVESGATVYIASVAKPARGIAKAFKHYPIIAKQYSMPVLMANCLGPSDDFESVGQSAIWNQDGLLIGQLDETTEGILLYDTDTEEMLSLI</sequence>
<dbReference type="GO" id="GO:0050126">
    <property type="term" value="F:N-carbamoylputrescine amidase activity"/>
    <property type="evidence" value="ECO:0007669"/>
    <property type="project" value="TreeGrafter"/>
</dbReference>
<dbReference type="AlphaFoldDB" id="A0A6M0RXD4"/>
<keyword evidence="4" id="KW-1185">Reference proteome</keyword>
<dbReference type="GO" id="GO:0033388">
    <property type="term" value="P:putrescine biosynthetic process from arginine"/>
    <property type="evidence" value="ECO:0007669"/>
    <property type="project" value="TreeGrafter"/>
</dbReference>
<dbReference type="CDD" id="cd07197">
    <property type="entry name" value="nitrilase"/>
    <property type="match status" value="1"/>
</dbReference>
<dbReference type="PANTHER" id="PTHR43674:SF2">
    <property type="entry name" value="BETA-UREIDOPROPIONASE"/>
    <property type="match status" value="1"/>
</dbReference>
<evidence type="ECO:0000256" key="1">
    <source>
        <dbReference type="ARBA" id="ARBA00022801"/>
    </source>
</evidence>
<gene>
    <name evidence="3" type="ORF">DXZ20_35625</name>
</gene>
<dbReference type="EMBL" id="QXHD01000004">
    <property type="protein sequence ID" value="NEZ60875.1"/>
    <property type="molecule type" value="Genomic_DNA"/>
</dbReference>
<proteinExistence type="predicted"/>
<name>A0A6M0RXD4_9CYAN</name>
<dbReference type="RefSeq" id="WP_163703184.1">
    <property type="nucleotide sequence ID" value="NZ_QXHD01000004.1"/>
</dbReference>
<evidence type="ECO:0000313" key="4">
    <source>
        <dbReference type="Proteomes" id="UP000481033"/>
    </source>
</evidence>
<feature type="domain" description="CN hydrolase" evidence="2">
    <location>
        <begin position="1"/>
        <end position="234"/>
    </location>
</feature>
<dbReference type="PROSITE" id="PS50263">
    <property type="entry name" value="CN_HYDROLASE"/>
    <property type="match status" value="1"/>
</dbReference>
<accession>A0A6M0RXD4</accession>
<dbReference type="InterPro" id="IPR036526">
    <property type="entry name" value="C-N_Hydrolase_sf"/>
</dbReference>
<reference evidence="3 4" key="1">
    <citation type="journal article" date="2020" name="Microb. Ecol.">
        <title>Ecogenomics of the Marine Benthic Filamentous Cyanobacterium Adonisia.</title>
        <authorList>
            <person name="Walter J.M."/>
            <person name="Coutinho F.H."/>
            <person name="Leomil L."/>
            <person name="Hargreaves P.I."/>
            <person name="Campeao M.E."/>
            <person name="Vieira V.V."/>
            <person name="Silva B.S."/>
            <person name="Fistarol G.O."/>
            <person name="Salomon P.S."/>
            <person name="Sawabe T."/>
            <person name="Mino S."/>
            <person name="Hosokawa M."/>
            <person name="Miyashita H."/>
            <person name="Maruyama F."/>
            <person name="van Verk M.C."/>
            <person name="Dutilh B.E."/>
            <person name="Thompson C.C."/>
            <person name="Thompson F.L."/>
        </authorList>
    </citation>
    <scope>NUCLEOTIDE SEQUENCE [LARGE SCALE GENOMIC DNA]</scope>
    <source>
        <strain evidence="3 4">CCMR0081</strain>
    </source>
</reference>
<dbReference type="Gene3D" id="3.60.110.10">
    <property type="entry name" value="Carbon-nitrogen hydrolase"/>
    <property type="match status" value="1"/>
</dbReference>
<dbReference type="PANTHER" id="PTHR43674">
    <property type="entry name" value="NITRILASE C965.09-RELATED"/>
    <property type="match status" value="1"/>
</dbReference>
<dbReference type="SUPFAM" id="SSF56317">
    <property type="entry name" value="Carbon-nitrogen hydrolase"/>
    <property type="match status" value="1"/>
</dbReference>
<comment type="caution">
    <text evidence="3">The sequence shown here is derived from an EMBL/GenBank/DDBJ whole genome shotgun (WGS) entry which is preliminary data.</text>
</comment>
<dbReference type="Pfam" id="PF00795">
    <property type="entry name" value="CN_hydrolase"/>
    <property type="match status" value="1"/>
</dbReference>